<dbReference type="Gene3D" id="1.10.357.10">
    <property type="entry name" value="Tetracycline Repressor, domain 2"/>
    <property type="match status" value="1"/>
</dbReference>
<comment type="caution">
    <text evidence="4">The sequence shown here is derived from an EMBL/GenBank/DDBJ whole genome shotgun (WGS) entry which is preliminary data.</text>
</comment>
<evidence type="ECO:0000259" key="3">
    <source>
        <dbReference type="PROSITE" id="PS50977"/>
    </source>
</evidence>
<dbReference type="InterPro" id="IPR009057">
    <property type="entry name" value="Homeodomain-like_sf"/>
</dbReference>
<dbReference type="Proteomes" id="UP000609346">
    <property type="component" value="Unassembled WGS sequence"/>
</dbReference>
<feature type="domain" description="HTH tetR-type" evidence="3">
    <location>
        <begin position="13"/>
        <end position="73"/>
    </location>
</feature>
<dbReference type="SUPFAM" id="SSF46689">
    <property type="entry name" value="Homeodomain-like"/>
    <property type="match status" value="1"/>
</dbReference>
<evidence type="ECO:0000313" key="4">
    <source>
        <dbReference type="EMBL" id="MBD3920531.1"/>
    </source>
</evidence>
<proteinExistence type="predicted"/>
<evidence type="ECO:0000313" key="5">
    <source>
        <dbReference type="Proteomes" id="UP000609346"/>
    </source>
</evidence>
<keyword evidence="1 2" id="KW-0238">DNA-binding</keyword>
<reference evidence="4 5" key="1">
    <citation type="submission" date="2020-09" db="EMBL/GenBank/DDBJ databases">
        <title>Paenibacillus sp. strain PR3 16S rRNA gene Genome sequencing and assembly.</title>
        <authorList>
            <person name="Kim J."/>
        </authorList>
    </citation>
    <scope>NUCLEOTIDE SEQUENCE [LARGE SCALE GENOMIC DNA]</scope>
    <source>
        <strain evidence="4 5">PR3</strain>
    </source>
</reference>
<dbReference type="InterPro" id="IPR039532">
    <property type="entry name" value="TetR_C_Firmicutes"/>
</dbReference>
<keyword evidence="5" id="KW-1185">Reference proteome</keyword>
<dbReference type="Pfam" id="PF00440">
    <property type="entry name" value="TetR_N"/>
    <property type="match status" value="1"/>
</dbReference>
<dbReference type="InterPro" id="IPR001647">
    <property type="entry name" value="HTH_TetR"/>
</dbReference>
<dbReference type="PROSITE" id="PS50977">
    <property type="entry name" value="HTH_TETR_2"/>
    <property type="match status" value="1"/>
</dbReference>
<dbReference type="InterPro" id="IPR050624">
    <property type="entry name" value="HTH-type_Tx_Regulator"/>
</dbReference>
<dbReference type="PANTHER" id="PTHR43479:SF7">
    <property type="entry name" value="TETR-FAMILY TRANSCRIPTIONAL REGULATOR"/>
    <property type="match status" value="1"/>
</dbReference>
<evidence type="ECO:0000256" key="2">
    <source>
        <dbReference type="PROSITE-ProRule" id="PRU00335"/>
    </source>
</evidence>
<sequence length="201" mass="23615">MTGMGKKVDRRVLRSKEALKQALLRLMEQKDFDAISITEIVEKANYNRGTFYTHYENKEALLGDIMEDLIQDLMQSFRAPYEHQDIFRIDELTANSVQIFEHIYANAAVYAILLKSKVILSLKERMFQAIKQITMEELVYENTDNNINPELSAVYAIHALLGLIFHWIEGGFKYPPSYMQEQLILMINWRPREARTNHKRK</sequence>
<organism evidence="4 5">
    <name type="scientific">Paenibacillus terricola</name>
    <dbReference type="NCBI Taxonomy" id="2763503"/>
    <lineage>
        <taxon>Bacteria</taxon>
        <taxon>Bacillati</taxon>
        <taxon>Bacillota</taxon>
        <taxon>Bacilli</taxon>
        <taxon>Bacillales</taxon>
        <taxon>Paenibacillaceae</taxon>
        <taxon>Paenibacillus</taxon>
    </lineage>
</organism>
<protein>
    <submittedName>
        <fullName evidence="4">TetR/AcrR family transcriptional regulator</fullName>
    </submittedName>
</protein>
<accession>A0ABR8MX34</accession>
<dbReference type="RefSeq" id="WP_191204825.1">
    <property type="nucleotide sequence ID" value="NZ_JACXZA010000004.1"/>
</dbReference>
<name>A0ABR8MX34_9BACL</name>
<feature type="DNA-binding region" description="H-T-H motif" evidence="2">
    <location>
        <begin position="36"/>
        <end position="55"/>
    </location>
</feature>
<dbReference type="Pfam" id="PF14278">
    <property type="entry name" value="TetR_C_8"/>
    <property type="match status" value="1"/>
</dbReference>
<evidence type="ECO:0000256" key="1">
    <source>
        <dbReference type="ARBA" id="ARBA00023125"/>
    </source>
</evidence>
<dbReference type="PANTHER" id="PTHR43479">
    <property type="entry name" value="ACREF/ENVCD OPERON REPRESSOR-RELATED"/>
    <property type="match status" value="1"/>
</dbReference>
<gene>
    <name evidence="4" type="ORF">H8B09_17340</name>
</gene>
<dbReference type="EMBL" id="JACXZA010000004">
    <property type="protein sequence ID" value="MBD3920531.1"/>
    <property type="molecule type" value="Genomic_DNA"/>
</dbReference>